<comment type="caution">
    <text evidence="2">The sequence shown here is derived from an EMBL/GenBank/DDBJ whole genome shotgun (WGS) entry which is preliminary data.</text>
</comment>
<dbReference type="Proteomes" id="UP000246410">
    <property type="component" value="Unassembled WGS sequence"/>
</dbReference>
<dbReference type="AlphaFoldDB" id="A0A317NE96"/>
<accession>A0A317NE96</accession>
<evidence type="ECO:0000256" key="1">
    <source>
        <dbReference type="SAM" id="Phobius"/>
    </source>
</evidence>
<keyword evidence="1" id="KW-0812">Transmembrane</keyword>
<proteinExistence type="predicted"/>
<keyword evidence="3" id="KW-1185">Reference proteome</keyword>
<dbReference type="RefSeq" id="WP_110039202.1">
    <property type="nucleotide sequence ID" value="NZ_QGTL01000007.1"/>
</dbReference>
<name>A0A317NE96_9NOCA</name>
<feature type="transmembrane region" description="Helical" evidence="1">
    <location>
        <begin position="49"/>
        <end position="69"/>
    </location>
</feature>
<keyword evidence="1" id="KW-1133">Transmembrane helix</keyword>
<evidence type="ECO:0000313" key="3">
    <source>
        <dbReference type="Proteomes" id="UP000246410"/>
    </source>
</evidence>
<keyword evidence="1" id="KW-0472">Membrane</keyword>
<gene>
    <name evidence="2" type="ORF">DFR69_107268</name>
</gene>
<organism evidence="2 3">
    <name type="scientific">Nocardia neocaledoniensis</name>
    <dbReference type="NCBI Taxonomy" id="236511"/>
    <lineage>
        <taxon>Bacteria</taxon>
        <taxon>Bacillati</taxon>
        <taxon>Actinomycetota</taxon>
        <taxon>Actinomycetes</taxon>
        <taxon>Mycobacteriales</taxon>
        <taxon>Nocardiaceae</taxon>
        <taxon>Nocardia</taxon>
    </lineage>
</organism>
<reference evidence="2 3" key="1">
    <citation type="submission" date="2018-05" db="EMBL/GenBank/DDBJ databases">
        <title>Genomic Encyclopedia of Type Strains, Phase IV (KMG-IV): sequencing the most valuable type-strain genomes for metagenomic binning, comparative biology and taxonomic classification.</title>
        <authorList>
            <person name="Goeker M."/>
        </authorList>
    </citation>
    <scope>NUCLEOTIDE SEQUENCE [LARGE SCALE GENOMIC DNA]</scope>
    <source>
        <strain evidence="2 3">DSM 44717</strain>
    </source>
</reference>
<evidence type="ECO:0000313" key="2">
    <source>
        <dbReference type="EMBL" id="PWV73641.1"/>
    </source>
</evidence>
<protein>
    <submittedName>
        <fullName evidence="2">Uncharacterized protein</fullName>
    </submittedName>
</protein>
<sequence>MRRWIVAALIELGLAALCLAGAVYSWSHARRTTEFVTADDHPAFEAVRYAPPMLVLATALVIVAGVLSIDAIARIVTRSVAPDAVRAMH</sequence>
<dbReference type="EMBL" id="QGTL01000007">
    <property type="protein sequence ID" value="PWV73641.1"/>
    <property type="molecule type" value="Genomic_DNA"/>
</dbReference>